<dbReference type="HOGENOM" id="CLU_000604_1_22_2"/>
<dbReference type="Gene3D" id="3.40.50.300">
    <property type="entry name" value="P-loop containing nucleotide triphosphate hydrolases"/>
    <property type="match status" value="1"/>
</dbReference>
<comment type="similarity">
    <text evidence="6">Belongs to the ABC transporter superfamily. Sulfate/tungstate importer (TC 3.A.1.6) family.</text>
</comment>
<dbReference type="InterPro" id="IPR050093">
    <property type="entry name" value="ABC_SmlMolc_Importer"/>
</dbReference>
<dbReference type="GO" id="GO:1901238">
    <property type="term" value="F:ABC-type tungstate transporter activity"/>
    <property type="evidence" value="ECO:0007669"/>
    <property type="project" value="UniProtKB-EC"/>
</dbReference>
<dbReference type="InterPro" id="IPR003593">
    <property type="entry name" value="AAA+_ATPase"/>
</dbReference>
<dbReference type="GO" id="GO:0005886">
    <property type="term" value="C:plasma membrane"/>
    <property type="evidence" value="ECO:0007669"/>
    <property type="project" value="UniProtKB-SubCell"/>
</dbReference>
<dbReference type="RefSeq" id="WP_004037769.1">
    <property type="nucleotide sequence ID" value="NZ_CM001555.1"/>
</dbReference>
<dbReference type="Proteomes" id="UP000005095">
    <property type="component" value="Chromosome"/>
</dbReference>
<name>J1ANP3_9EURY</name>
<evidence type="ECO:0000256" key="6">
    <source>
        <dbReference type="ARBA" id="ARBA00038307"/>
    </source>
</evidence>
<comment type="subcellular location">
    <subcellularLocation>
        <location evidence="1">Cell membrane</location>
        <topology evidence="1">Peripheral membrane protein</topology>
    </subcellularLocation>
</comment>
<accession>J1ANP3</accession>
<dbReference type="SUPFAM" id="SSF52540">
    <property type="entry name" value="P-loop containing nucleoside triphosphate hydrolases"/>
    <property type="match status" value="1"/>
</dbReference>
<dbReference type="InterPro" id="IPR003439">
    <property type="entry name" value="ABC_transporter-like_ATP-bd"/>
</dbReference>
<evidence type="ECO:0000256" key="1">
    <source>
        <dbReference type="ARBA" id="ARBA00004202"/>
    </source>
</evidence>
<evidence type="ECO:0000313" key="13">
    <source>
        <dbReference type="Proteomes" id="UP000005095"/>
    </source>
</evidence>
<proteinExistence type="inferred from homology"/>
<feature type="domain" description="ABC transporter" evidence="11">
    <location>
        <begin position="5"/>
        <end position="235"/>
    </location>
</feature>
<evidence type="ECO:0000256" key="7">
    <source>
        <dbReference type="ARBA" id="ARBA00038781"/>
    </source>
</evidence>
<dbReference type="SMART" id="SM00382">
    <property type="entry name" value="AAA"/>
    <property type="match status" value="1"/>
</dbReference>
<dbReference type="PATRIC" id="fig|28892.9.peg.560"/>
<evidence type="ECO:0000256" key="8">
    <source>
        <dbReference type="ARBA" id="ARBA00039025"/>
    </source>
</evidence>
<dbReference type="PROSITE" id="PS50893">
    <property type="entry name" value="ABC_TRANSPORTER_2"/>
    <property type="match status" value="1"/>
</dbReference>
<evidence type="ECO:0000313" key="12">
    <source>
        <dbReference type="EMBL" id="EJG06493.1"/>
    </source>
</evidence>
<reference evidence="12 13" key="1">
    <citation type="submission" date="2011-08" db="EMBL/GenBank/DDBJ databases">
        <title>The complete genome of Methanofollis liminatans DSM 4140.</title>
        <authorList>
            <consortium name="US DOE Joint Genome Institute (JGI-PGF)"/>
            <person name="Lucas S."/>
            <person name="Han J."/>
            <person name="Lapidus A."/>
            <person name="Bruce D."/>
            <person name="Goodwin L."/>
            <person name="Pitluck S."/>
            <person name="Peters L."/>
            <person name="Kyrpides N."/>
            <person name="Mavromatis K."/>
            <person name="Ivanova N."/>
            <person name="Mikhailova N."/>
            <person name="Lu M."/>
            <person name="Detter J.C."/>
            <person name="Tapia R."/>
            <person name="Han C."/>
            <person name="Land M."/>
            <person name="Hauser L."/>
            <person name="Markowitz V."/>
            <person name="Cheng J.-F."/>
            <person name="Hugenholtz P."/>
            <person name="Woyke T."/>
            <person name="Wu D."/>
            <person name="Spring S."/>
            <person name="Schuler E."/>
            <person name="Brambilla E."/>
            <person name="Klenk H.-P."/>
            <person name="Eisen J.A."/>
        </authorList>
    </citation>
    <scope>NUCLEOTIDE SEQUENCE [LARGE SCALE GENOMIC DNA]</scope>
    <source>
        <strain evidence="12 13">DSM 4140</strain>
    </source>
</reference>
<evidence type="ECO:0000256" key="2">
    <source>
        <dbReference type="ARBA" id="ARBA00022448"/>
    </source>
</evidence>
<evidence type="ECO:0000256" key="5">
    <source>
        <dbReference type="ARBA" id="ARBA00022840"/>
    </source>
</evidence>
<evidence type="ECO:0000256" key="3">
    <source>
        <dbReference type="ARBA" id="ARBA00022505"/>
    </source>
</evidence>
<dbReference type="InterPro" id="IPR017871">
    <property type="entry name" value="ABC_transporter-like_CS"/>
</dbReference>
<dbReference type="GO" id="GO:0016887">
    <property type="term" value="F:ATP hydrolysis activity"/>
    <property type="evidence" value="ECO:0007669"/>
    <property type="project" value="InterPro"/>
</dbReference>
<sequence>MLVAVMEKHLRDYTLDLEIAVGDGETLVLIGENGAGKSTVLNLVAGLLHPDAGSITLSGRTLFDDGTRTVLPPEDRRIGYVLQNYALFPHMSVAGNVAFGLLSRGVPKGEAQERAAGMLGRMGIAAHADDPPGALSGGQRQRVALARALVTDPDLLLLDEPLAALDVRTKNVMRKELRACIREAGIPAVIVTHALRDALELGDRIAVIEEGRITASGTPDDILRPGANSFVANFFCSCVHGVREGESQG</sequence>
<dbReference type="STRING" id="28892.Metli_0525"/>
<protein>
    <recommendedName>
        <fullName evidence="9">Molybdate/tungstate import ATP-binding protein WtpC</fullName>
        <ecNumber evidence="8">7.3.2.6</ecNumber>
    </recommendedName>
</protein>
<keyword evidence="4" id="KW-0547">Nucleotide-binding</keyword>
<dbReference type="PANTHER" id="PTHR42781">
    <property type="entry name" value="SPERMIDINE/PUTRESCINE IMPORT ATP-BINDING PROTEIN POTA"/>
    <property type="match status" value="1"/>
</dbReference>
<keyword evidence="2" id="KW-0813">Transport</keyword>
<keyword evidence="3" id="KW-0500">Molybdenum</keyword>
<dbReference type="PROSITE" id="PS00211">
    <property type="entry name" value="ABC_TRANSPORTER_1"/>
    <property type="match status" value="1"/>
</dbReference>
<evidence type="ECO:0000256" key="4">
    <source>
        <dbReference type="ARBA" id="ARBA00022741"/>
    </source>
</evidence>
<dbReference type="OrthoDB" id="18368at2157"/>
<dbReference type="EMBL" id="CM001555">
    <property type="protein sequence ID" value="EJG06493.1"/>
    <property type="molecule type" value="Genomic_DNA"/>
</dbReference>
<keyword evidence="13" id="KW-1185">Reference proteome</keyword>
<dbReference type="PANTHER" id="PTHR42781:SF4">
    <property type="entry name" value="SPERMIDINE_PUTRESCINE IMPORT ATP-BINDING PROTEIN POTA"/>
    <property type="match status" value="1"/>
</dbReference>
<evidence type="ECO:0000256" key="9">
    <source>
        <dbReference type="ARBA" id="ARBA00041133"/>
    </source>
</evidence>
<evidence type="ECO:0000256" key="10">
    <source>
        <dbReference type="ARBA" id="ARBA00047936"/>
    </source>
</evidence>
<dbReference type="EC" id="7.3.2.6" evidence="8"/>
<dbReference type="InterPro" id="IPR027417">
    <property type="entry name" value="P-loop_NTPase"/>
</dbReference>
<evidence type="ECO:0000259" key="11">
    <source>
        <dbReference type="PROSITE" id="PS50893"/>
    </source>
</evidence>
<comment type="subunit">
    <text evidence="7">The complex is composed of two ATP-binding proteins (WtpC), two transmembrane proteins (WtpB) and a solute-binding protein (WtpA).</text>
</comment>
<comment type="catalytic activity">
    <reaction evidence="10">
        <text>tungstate(in) + ATP + H2O = tungstate(out) + ADP + phosphate + H(+)</text>
        <dbReference type="Rhea" id="RHEA:35027"/>
        <dbReference type="ChEBI" id="CHEBI:15377"/>
        <dbReference type="ChEBI" id="CHEBI:15378"/>
        <dbReference type="ChEBI" id="CHEBI:30616"/>
        <dbReference type="ChEBI" id="CHEBI:43474"/>
        <dbReference type="ChEBI" id="CHEBI:46502"/>
        <dbReference type="ChEBI" id="CHEBI:456216"/>
        <dbReference type="EC" id="7.3.2.6"/>
    </reaction>
</comment>
<dbReference type="AlphaFoldDB" id="J1ANP3"/>
<dbReference type="GO" id="GO:0005524">
    <property type="term" value="F:ATP binding"/>
    <property type="evidence" value="ECO:0007669"/>
    <property type="project" value="UniProtKB-KW"/>
</dbReference>
<keyword evidence="5" id="KW-0067">ATP-binding</keyword>
<gene>
    <name evidence="12" type="ORF">Metli_0525</name>
</gene>
<organism evidence="12 13">
    <name type="scientific">Methanofollis liminatans DSM 4140</name>
    <dbReference type="NCBI Taxonomy" id="28892"/>
    <lineage>
        <taxon>Archaea</taxon>
        <taxon>Methanobacteriati</taxon>
        <taxon>Methanobacteriota</taxon>
        <taxon>Stenosarchaea group</taxon>
        <taxon>Methanomicrobia</taxon>
        <taxon>Methanomicrobiales</taxon>
        <taxon>Methanomicrobiaceae</taxon>
        <taxon>Methanofollis</taxon>
    </lineage>
</organism>
<dbReference type="Pfam" id="PF00005">
    <property type="entry name" value="ABC_tran"/>
    <property type="match status" value="1"/>
</dbReference>